<dbReference type="HOGENOM" id="CLU_001880_0_1_1"/>
<dbReference type="InParanoid" id="A0A074Z145"/>
<dbReference type="STRING" id="1043005.A0A074Z145"/>
<dbReference type="RefSeq" id="XP_013348575.1">
    <property type="nucleotide sequence ID" value="XM_013493121.1"/>
</dbReference>
<dbReference type="GeneID" id="25365031"/>
<feature type="compositionally biased region" description="Polar residues" evidence="1">
    <location>
        <begin position="1041"/>
        <end position="1059"/>
    </location>
</feature>
<dbReference type="SUPFAM" id="SSF52768">
    <property type="entry name" value="Arginase/deacetylase"/>
    <property type="match status" value="1"/>
</dbReference>
<feature type="domain" description="Histone deacetylase" evidence="2">
    <location>
        <begin position="231"/>
        <end position="567"/>
    </location>
</feature>
<dbReference type="GO" id="GO:0010468">
    <property type="term" value="P:regulation of gene expression"/>
    <property type="evidence" value="ECO:0007669"/>
    <property type="project" value="UniProtKB-ARBA"/>
</dbReference>
<feature type="region of interest" description="Disordered" evidence="1">
    <location>
        <begin position="925"/>
        <end position="1183"/>
    </location>
</feature>
<dbReference type="InterPro" id="IPR053244">
    <property type="entry name" value="HDAC_HD_type_1"/>
</dbReference>
<feature type="compositionally biased region" description="Polar residues" evidence="1">
    <location>
        <begin position="1093"/>
        <end position="1113"/>
    </location>
</feature>
<dbReference type="CDD" id="cd09998">
    <property type="entry name" value="HDAC_Hos3"/>
    <property type="match status" value="1"/>
</dbReference>
<reference evidence="3 4" key="1">
    <citation type="journal article" date="2014" name="BMC Genomics">
        <title>Genome sequencing of four Aureobasidium pullulans varieties: biotechnological potential, stress tolerance, and description of new species.</title>
        <authorList>
            <person name="Gostin Ar C."/>
            <person name="Ohm R.A."/>
            <person name="Kogej T."/>
            <person name="Sonjak S."/>
            <person name="Turk M."/>
            <person name="Zajc J."/>
            <person name="Zalar P."/>
            <person name="Grube M."/>
            <person name="Sun H."/>
            <person name="Han J."/>
            <person name="Sharma A."/>
            <person name="Chiniquy J."/>
            <person name="Ngan C.Y."/>
            <person name="Lipzen A."/>
            <person name="Barry K."/>
            <person name="Grigoriev I.V."/>
            <person name="Gunde-Cimerman N."/>
        </authorList>
    </citation>
    <scope>NUCLEOTIDE SEQUENCE [LARGE SCALE GENOMIC DNA]</scope>
    <source>
        <strain evidence="3 4">EXF-2481</strain>
    </source>
</reference>
<feature type="region of interest" description="Disordered" evidence="1">
    <location>
        <begin position="746"/>
        <end position="765"/>
    </location>
</feature>
<dbReference type="InterPro" id="IPR037138">
    <property type="entry name" value="His_deacetylse_dom_sf"/>
</dbReference>
<dbReference type="InterPro" id="IPR023801">
    <property type="entry name" value="His_deacetylse_dom"/>
</dbReference>
<proteinExistence type="predicted"/>
<feature type="compositionally biased region" description="Basic and acidic residues" evidence="1">
    <location>
        <begin position="1164"/>
        <end position="1183"/>
    </location>
</feature>
<dbReference type="FunFam" id="3.40.800.20:FF:000011">
    <property type="entry name" value="Histone deacetylase HOS3"/>
    <property type="match status" value="1"/>
</dbReference>
<dbReference type="Gene3D" id="3.40.800.20">
    <property type="entry name" value="Histone deacetylase domain"/>
    <property type="match status" value="1"/>
</dbReference>
<feature type="compositionally biased region" description="Polar residues" evidence="1">
    <location>
        <begin position="49"/>
        <end position="61"/>
    </location>
</feature>
<dbReference type="InterPro" id="IPR023696">
    <property type="entry name" value="Ureohydrolase_dom_sf"/>
</dbReference>
<sequence length="1183" mass="130016">MAEHPRSSPGPGQHRDQSPSLSRNLDRLSLARSNSPADRRSASRVASSPITSNFRSTTPSAYESPHALRRASSSMSQAGTPPRRKSSMSSLRSMTNQTSPAGSPRRGDRSGSMTSSYSHTVIEEPPPLSAAQVASAHFAQELALHDLDTTTAQVAVILHDACYGHRFSRPKTSKGMLSMIVERPERVLAAVLGLASAYVRLGSRHAGGQHAPHPDKQPDSRIPFRIKKTSRAVPLTSAFISAVHGTEWMKELETMCNVAGEKLASHMKELARPEVPGATTQKQPFHEGDLYLCSESLNALQGAVGGVCEAVDTIFSSIPTSPRRVFVAIRPPGHHCSSDFPSGFCWINNVHIGIEYAAQTYGLTHAVILDIDLHHGDGSQDITWERNMKSARMPKSASFTKKTAIGYYSMHDINSYPCEDGDKDKVTNASVCIDNIHNQSIWNVHLEAWRTMDEFWALYETKYSILLEKARTFLRRHSQTIKDSHKQAPPKAAIFISAGFDASQWEGAGMQRHAVNVPTEFYARFAKDVVKLAQEEGTGVHGRVISVLEGGYSDRALCSGVLSHISGLCQDPNAVATNGVHTQPADDDIASAMQSMNISSPANGLSHWSPEYDPSWWDVKNLHALETHVTPPPPPAPTRTQRTAMPTYATPTQSFTGKVVDPLKFQRSISGTMRPMSPRPAGLRAPPEVDWIVAVHELSKLIIPSDRQTRSHAPEDLAPVRVKKDRLSAPVAAPAEQVVGGRQLRTRKPKGAGTVSPPTEADMSTKLPPIDLARRQTIADIPKFIDVQPVPTTLGGPKRMTRRTSNLFDLKSEDTDVPSVPAIPAQPPLSPRKARAKVPKLPSPGELPKKEELPVKQEYPVKREQENVPLVKLETRMARPEPKRFPSEASIPTAMPLTIDYTRPINHIEPLRPAGIKRIHLKVGTREEHDRRVREMEEKSKTNAESRFVQGDTVVFQRPVEPVRSTSEQYGVKVEESDAEFGAAPTAEQQLLRRQPASVSKTVPSELTHRESPLYLDLEPSIKQSTPQPPIDPLAVPAQHPSPQSFGPQQAMQQHTQEVQPIEPQKLTDQLTAPQRPPPPQQQERPIEAQRQTFFNPSYTHPQNSLPVFSSTGAIPFATAQGRPNGPNPVSGHGDGVSRSMLEGMPALSKVVTPDDVDMMDLDSPEKRRDVKGERIIPETPQH</sequence>
<dbReference type="InterPro" id="IPR000286">
    <property type="entry name" value="HDACs"/>
</dbReference>
<dbReference type="Pfam" id="PF00850">
    <property type="entry name" value="Hist_deacetyl"/>
    <property type="match status" value="1"/>
</dbReference>
<organism evidence="3 4">
    <name type="scientific">Aureobasidium subglaciale (strain EXF-2481)</name>
    <name type="common">Aureobasidium pullulans var. subglaciale</name>
    <dbReference type="NCBI Taxonomy" id="1043005"/>
    <lineage>
        <taxon>Eukaryota</taxon>
        <taxon>Fungi</taxon>
        <taxon>Dikarya</taxon>
        <taxon>Ascomycota</taxon>
        <taxon>Pezizomycotina</taxon>
        <taxon>Dothideomycetes</taxon>
        <taxon>Dothideomycetidae</taxon>
        <taxon>Dothideales</taxon>
        <taxon>Saccotheciaceae</taxon>
        <taxon>Aureobasidium</taxon>
    </lineage>
</organism>
<feature type="region of interest" description="Disordered" evidence="1">
    <location>
        <begin position="812"/>
        <end position="850"/>
    </location>
</feature>
<dbReference type="PANTHER" id="PTHR47558:SF1">
    <property type="entry name" value="HISTONE DEACETYLASE HOS3"/>
    <property type="match status" value="1"/>
</dbReference>
<feature type="compositionally biased region" description="Basic and acidic residues" evidence="1">
    <location>
        <begin position="925"/>
        <end position="944"/>
    </location>
</feature>
<feature type="region of interest" description="Disordered" evidence="1">
    <location>
        <begin position="1"/>
        <end position="120"/>
    </location>
</feature>
<evidence type="ECO:0000313" key="4">
    <source>
        <dbReference type="Proteomes" id="UP000030641"/>
    </source>
</evidence>
<dbReference type="OMA" id="MTHGLTH"/>
<dbReference type="Proteomes" id="UP000030641">
    <property type="component" value="Unassembled WGS sequence"/>
</dbReference>
<evidence type="ECO:0000259" key="2">
    <source>
        <dbReference type="Pfam" id="PF00850"/>
    </source>
</evidence>
<dbReference type="OrthoDB" id="5232919at2759"/>
<gene>
    <name evidence="3" type="ORF">AUEXF2481DRAFT_34267</name>
</gene>
<dbReference type="PRINTS" id="PR01270">
    <property type="entry name" value="HDASUPER"/>
</dbReference>
<dbReference type="AlphaFoldDB" id="A0A074Z145"/>
<evidence type="ECO:0000313" key="3">
    <source>
        <dbReference type="EMBL" id="KER00083.1"/>
    </source>
</evidence>
<accession>A0A074Z145</accession>
<dbReference type="PANTHER" id="PTHR47558">
    <property type="entry name" value="HISTONE DEACETYLASE HOS3"/>
    <property type="match status" value="1"/>
</dbReference>
<dbReference type="EMBL" id="KL584749">
    <property type="protein sequence ID" value="KER00083.1"/>
    <property type="molecule type" value="Genomic_DNA"/>
</dbReference>
<dbReference type="GO" id="GO:0005634">
    <property type="term" value="C:nucleus"/>
    <property type="evidence" value="ECO:0007669"/>
    <property type="project" value="TreeGrafter"/>
</dbReference>
<name>A0A074Z145_AURSE</name>
<keyword evidence="4" id="KW-1185">Reference proteome</keyword>
<dbReference type="GO" id="GO:0004407">
    <property type="term" value="F:histone deacetylase activity"/>
    <property type="evidence" value="ECO:0007669"/>
    <property type="project" value="TreeGrafter"/>
</dbReference>
<evidence type="ECO:0000256" key="1">
    <source>
        <dbReference type="SAM" id="MobiDB-lite"/>
    </source>
</evidence>
<protein>
    <recommendedName>
        <fullName evidence="2">Histone deacetylase domain-containing protein</fullName>
    </recommendedName>
</protein>